<dbReference type="RefSeq" id="WP_147156192.1">
    <property type="nucleotide sequence ID" value="NZ_BKAJ01000186.1"/>
</dbReference>
<dbReference type="AlphaFoldDB" id="A0A512NPJ4"/>
<dbReference type="Pfam" id="PF00903">
    <property type="entry name" value="Glyoxalase"/>
    <property type="match status" value="1"/>
</dbReference>
<sequence length="137" mass="15100">MPLGVLQHYTIEPSNLEATKDFYCDVLGLENGDRPPLGFPGYWLYSGGVATVHLLGPRTPREGIVVRGTAKKFDDTGRFDHIAFAASDLPGVRKRLESKKVKFREQVVPRTGAAQIFLYDPDGVGVELNFPPEEAKA</sequence>
<dbReference type="PROSITE" id="PS51819">
    <property type="entry name" value="VOC"/>
    <property type="match status" value="1"/>
</dbReference>
<dbReference type="InterPro" id="IPR037523">
    <property type="entry name" value="VOC_core"/>
</dbReference>
<dbReference type="EMBL" id="BKAJ01000186">
    <property type="protein sequence ID" value="GEP60863.1"/>
    <property type="molecule type" value="Genomic_DNA"/>
</dbReference>
<organism evidence="2 3">
    <name type="scientific">Reyranella soli</name>
    <dbReference type="NCBI Taxonomy" id="1230389"/>
    <lineage>
        <taxon>Bacteria</taxon>
        <taxon>Pseudomonadati</taxon>
        <taxon>Pseudomonadota</taxon>
        <taxon>Alphaproteobacteria</taxon>
        <taxon>Hyphomicrobiales</taxon>
        <taxon>Reyranellaceae</taxon>
        <taxon>Reyranella</taxon>
    </lineage>
</organism>
<dbReference type="PANTHER" id="PTHR46142:SF3">
    <property type="entry name" value="F18B13.24 PROTEIN"/>
    <property type="match status" value="1"/>
</dbReference>
<dbReference type="InterPro" id="IPR004360">
    <property type="entry name" value="Glyas_Fos-R_dOase_dom"/>
</dbReference>
<dbReference type="PANTHER" id="PTHR46142">
    <property type="match status" value="1"/>
</dbReference>
<reference evidence="2 3" key="1">
    <citation type="submission" date="2019-07" db="EMBL/GenBank/DDBJ databases">
        <title>Whole genome shotgun sequence of Reyranella soli NBRC 108950.</title>
        <authorList>
            <person name="Hosoyama A."/>
            <person name="Uohara A."/>
            <person name="Ohji S."/>
            <person name="Ichikawa N."/>
        </authorList>
    </citation>
    <scope>NUCLEOTIDE SEQUENCE [LARGE SCALE GENOMIC DNA]</scope>
    <source>
        <strain evidence="2 3">NBRC 108950</strain>
    </source>
</reference>
<proteinExistence type="predicted"/>
<keyword evidence="3" id="KW-1185">Reference proteome</keyword>
<name>A0A512NPJ4_9HYPH</name>
<dbReference type="Gene3D" id="3.10.180.10">
    <property type="entry name" value="2,3-Dihydroxybiphenyl 1,2-Dioxygenase, domain 1"/>
    <property type="match status" value="1"/>
</dbReference>
<dbReference type="InterPro" id="IPR029068">
    <property type="entry name" value="Glyas_Bleomycin-R_OHBP_Dase"/>
</dbReference>
<accession>A0A512NPJ4</accession>
<dbReference type="SUPFAM" id="SSF54593">
    <property type="entry name" value="Glyoxalase/Bleomycin resistance protein/Dihydroxybiphenyl dioxygenase"/>
    <property type="match status" value="1"/>
</dbReference>
<dbReference type="OrthoDB" id="5243302at2"/>
<evidence type="ECO:0000313" key="2">
    <source>
        <dbReference type="EMBL" id="GEP60863.1"/>
    </source>
</evidence>
<evidence type="ECO:0000313" key="3">
    <source>
        <dbReference type="Proteomes" id="UP000321058"/>
    </source>
</evidence>
<feature type="domain" description="VOC" evidence="1">
    <location>
        <begin position="5"/>
        <end position="131"/>
    </location>
</feature>
<dbReference type="Proteomes" id="UP000321058">
    <property type="component" value="Unassembled WGS sequence"/>
</dbReference>
<evidence type="ECO:0000259" key="1">
    <source>
        <dbReference type="PROSITE" id="PS51819"/>
    </source>
</evidence>
<comment type="caution">
    <text evidence="2">The sequence shown here is derived from an EMBL/GenBank/DDBJ whole genome shotgun (WGS) entry which is preliminary data.</text>
</comment>
<gene>
    <name evidence="2" type="ORF">RSO01_80290</name>
</gene>
<protein>
    <submittedName>
        <fullName evidence="2">Diguanylate cyclase</fullName>
    </submittedName>
</protein>